<feature type="transmembrane region" description="Helical" evidence="2">
    <location>
        <begin position="20"/>
        <end position="38"/>
    </location>
</feature>
<keyword evidence="2" id="KW-0812">Transmembrane</keyword>
<reference evidence="3 4" key="1">
    <citation type="submission" date="2023-01" db="EMBL/GenBank/DDBJ databases">
        <title>Analysis of 21 Apiospora genomes using comparative genomics revels a genus with tremendous synthesis potential of carbohydrate active enzymes and secondary metabolites.</title>
        <authorList>
            <person name="Sorensen T."/>
        </authorList>
    </citation>
    <scope>NUCLEOTIDE SEQUENCE [LARGE SCALE GENOMIC DNA]</scope>
    <source>
        <strain evidence="3 4">CBS 83171</strain>
    </source>
</reference>
<dbReference type="EMBL" id="JAQQWM010000002">
    <property type="protein sequence ID" value="KAK8077197.1"/>
    <property type="molecule type" value="Genomic_DNA"/>
</dbReference>
<feature type="compositionally biased region" description="Low complexity" evidence="1">
    <location>
        <begin position="178"/>
        <end position="202"/>
    </location>
</feature>
<name>A0ABR1W290_9PEZI</name>
<comment type="caution">
    <text evidence="3">The sequence shown here is derived from an EMBL/GenBank/DDBJ whole genome shotgun (WGS) entry which is preliminary data.</text>
</comment>
<evidence type="ECO:0000313" key="3">
    <source>
        <dbReference type="EMBL" id="KAK8077197.1"/>
    </source>
</evidence>
<feature type="compositionally biased region" description="Basic and acidic residues" evidence="1">
    <location>
        <begin position="204"/>
        <end position="228"/>
    </location>
</feature>
<evidence type="ECO:0008006" key="5">
    <source>
        <dbReference type="Google" id="ProtNLM"/>
    </source>
</evidence>
<accession>A0ABR1W290</accession>
<gene>
    <name evidence="3" type="ORF">PG996_003367</name>
</gene>
<feature type="compositionally biased region" description="Acidic residues" evidence="1">
    <location>
        <begin position="44"/>
        <end position="61"/>
    </location>
</feature>
<feature type="region of interest" description="Disordered" evidence="1">
    <location>
        <begin position="39"/>
        <end position="93"/>
    </location>
</feature>
<dbReference type="Proteomes" id="UP001446871">
    <property type="component" value="Unassembled WGS sequence"/>
</dbReference>
<protein>
    <recommendedName>
        <fullName evidence="5">Peroxin 22-like protein</fullName>
    </recommendedName>
</protein>
<evidence type="ECO:0000313" key="4">
    <source>
        <dbReference type="Proteomes" id="UP001446871"/>
    </source>
</evidence>
<keyword evidence="4" id="KW-1185">Reference proteome</keyword>
<organism evidence="3 4">
    <name type="scientific">Apiospora saccharicola</name>
    <dbReference type="NCBI Taxonomy" id="335842"/>
    <lineage>
        <taxon>Eukaryota</taxon>
        <taxon>Fungi</taxon>
        <taxon>Dikarya</taxon>
        <taxon>Ascomycota</taxon>
        <taxon>Pezizomycotina</taxon>
        <taxon>Sordariomycetes</taxon>
        <taxon>Xylariomycetidae</taxon>
        <taxon>Amphisphaeriales</taxon>
        <taxon>Apiosporaceae</taxon>
        <taxon>Apiospora</taxon>
    </lineage>
</organism>
<sequence>MSSSYDSSRSRRRGAWGHWVPLAVTVAVATAGVAVWAWSQRSTEEEEEEQAAPDLDYENADYGDNPAYGASGSTNYGTAGDPSTARAAGSTTYGVTEAREEANLNAGWGMSGALRRSPSPQQFLANAGKTLAAGAGAVGAAMGSALAAIREEDKTAYADHETWSQEAEARRDDPNLPQAPSRATSQAPSQAQSQAPSRQASRNTNRDTSRDTNRETSRDTIKDTTKETTKRRKTVAVVVSADTNMDDFDEDGFHEHASILSHIPRNTDFSRVKLFVLIYAPGLKENALEATVASNPRPASLSSSFSNIGHDQVATPGEEIKSPSFPKTSPDRAFNAVYSQALSLVEKDSMIMPFTSPNGHVHILRHLQPEIVYLQESLSGDNGGHITQLQTWLRHDVILIVGANGGHGGLADSESGVGEPDEKEDYWWQREERVGRGRGVVVVDSVRVGDDWERRVQGKE</sequence>
<proteinExistence type="predicted"/>
<feature type="compositionally biased region" description="Basic and acidic residues" evidence="1">
    <location>
        <begin position="157"/>
        <end position="174"/>
    </location>
</feature>
<evidence type="ECO:0000256" key="1">
    <source>
        <dbReference type="SAM" id="MobiDB-lite"/>
    </source>
</evidence>
<keyword evidence="2" id="KW-0472">Membrane</keyword>
<keyword evidence="2" id="KW-1133">Transmembrane helix</keyword>
<evidence type="ECO:0000256" key="2">
    <source>
        <dbReference type="SAM" id="Phobius"/>
    </source>
</evidence>
<feature type="region of interest" description="Disordered" evidence="1">
    <location>
        <begin position="157"/>
        <end position="233"/>
    </location>
</feature>